<evidence type="ECO:0000256" key="5">
    <source>
        <dbReference type="SAM" id="Phobius"/>
    </source>
</evidence>
<dbReference type="InterPro" id="IPR002524">
    <property type="entry name" value="Cation_efflux"/>
</dbReference>
<feature type="domain" description="Cation efflux protein transmembrane" evidence="6">
    <location>
        <begin position="21"/>
        <end position="209"/>
    </location>
</feature>
<evidence type="ECO:0000256" key="2">
    <source>
        <dbReference type="ARBA" id="ARBA00022692"/>
    </source>
</evidence>
<organism evidence="7 8">
    <name type="scientific">Leptolyngbya boryana NIES-2135</name>
    <dbReference type="NCBI Taxonomy" id="1973484"/>
    <lineage>
        <taxon>Bacteria</taxon>
        <taxon>Bacillati</taxon>
        <taxon>Cyanobacteriota</taxon>
        <taxon>Cyanophyceae</taxon>
        <taxon>Leptolyngbyales</taxon>
        <taxon>Leptolyngbyaceae</taxon>
        <taxon>Leptolyngbya group</taxon>
        <taxon>Leptolyngbya</taxon>
    </lineage>
</organism>
<dbReference type="InterPro" id="IPR058533">
    <property type="entry name" value="Cation_efflux_TM"/>
</dbReference>
<gene>
    <name evidence="7" type="ORF">NIES2135_62450</name>
</gene>
<reference evidence="7 8" key="1">
    <citation type="submission" date="2017-06" db="EMBL/GenBank/DDBJ databases">
        <title>Genome sequencing of cyanobaciteial culture collection at National Institute for Environmental Studies (NIES).</title>
        <authorList>
            <person name="Hirose Y."/>
            <person name="Shimura Y."/>
            <person name="Fujisawa T."/>
            <person name="Nakamura Y."/>
            <person name="Kawachi M."/>
        </authorList>
    </citation>
    <scope>NUCLEOTIDE SEQUENCE [LARGE SCALE GENOMIC DNA]</scope>
    <source>
        <strain evidence="7 8">NIES-2135</strain>
        <plasmid evidence="8">Plasmid Plasmid1 dna</plasmid>
    </source>
</reference>
<dbReference type="AlphaFoldDB" id="A0A1Z4JRS5"/>
<keyword evidence="4 5" id="KW-0472">Membrane</keyword>
<dbReference type="GO" id="GO:0005886">
    <property type="term" value="C:plasma membrane"/>
    <property type="evidence" value="ECO:0007669"/>
    <property type="project" value="TreeGrafter"/>
</dbReference>
<keyword evidence="2 5" id="KW-0812">Transmembrane</keyword>
<evidence type="ECO:0000313" key="7">
    <source>
        <dbReference type="EMBL" id="BAY59368.1"/>
    </source>
</evidence>
<keyword evidence="3 5" id="KW-1133">Transmembrane helix</keyword>
<name>A0A1Z4JRS5_LEPBY</name>
<evidence type="ECO:0000256" key="1">
    <source>
        <dbReference type="ARBA" id="ARBA00004141"/>
    </source>
</evidence>
<feature type="transmembrane region" description="Helical" evidence="5">
    <location>
        <begin position="87"/>
        <end position="105"/>
    </location>
</feature>
<dbReference type="EMBL" id="AP018204">
    <property type="protein sequence ID" value="BAY59368.1"/>
    <property type="molecule type" value="Genomic_DNA"/>
</dbReference>
<feature type="transmembrane region" description="Helical" evidence="5">
    <location>
        <begin position="18"/>
        <end position="38"/>
    </location>
</feature>
<geneLocation type="plasmid" evidence="7">
    <name>plasmid1</name>
</geneLocation>
<feature type="transmembrane region" description="Helical" evidence="5">
    <location>
        <begin position="117"/>
        <end position="140"/>
    </location>
</feature>
<dbReference type="PANTHER" id="PTHR11562">
    <property type="entry name" value="CATION EFFLUX PROTEIN/ ZINC TRANSPORTER"/>
    <property type="match status" value="1"/>
</dbReference>
<feature type="transmembrane region" description="Helical" evidence="5">
    <location>
        <begin position="152"/>
        <end position="178"/>
    </location>
</feature>
<feature type="transmembrane region" description="Helical" evidence="5">
    <location>
        <begin position="184"/>
        <end position="202"/>
    </location>
</feature>
<dbReference type="InterPro" id="IPR027469">
    <property type="entry name" value="Cation_efflux_TMD_sf"/>
</dbReference>
<dbReference type="GO" id="GO:0005385">
    <property type="term" value="F:zinc ion transmembrane transporter activity"/>
    <property type="evidence" value="ECO:0007669"/>
    <property type="project" value="TreeGrafter"/>
</dbReference>
<evidence type="ECO:0000313" key="8">
    <source>
        <dbReference type="Proteomes" id="UP000217895"/>
    </source>
</evidence>
<dbReference type="InterPro" id="IPR050681">
    <property type="entry name" value="CDF/SLC30A"/>
</dbReference>
<accession>A0A1Z4JRS5</accession>
<keyword evidence="7" id="KW-0614">Plasmid</keyword>
<dbReference type="SUPFAM" id="SSF161111">
    <property type="entry name" value="Cation efflux protein transmembrane domain-like"/>
    <property type="match status" value="1"/>
</dbReference>
<dbReference type="PANTHER" id="PTHR11562:SF17">
    <property type="entry name" value="RE54080P-RELATED"/>
    <property type="match status" value="1"/>
</dbReference>
<comment type="subcellular location">
    <subcellularLocation>
        <location evidence="1">Membrane</location>
        <topology evidence="1">Multi-pass membrane protein</topology>
    </subcellularLocation>
</comment>
<dbReference type="Pfam" id="PF01545">
    <property type="entry name" value="Cation_efflux"/>
    <property type="match status" value="1"/>
</dbReference>
<dbReference type="NCBIfam" id="TIGR01297">
    <property type="entry name" value="CDF"/>
    <property type="match status" value="1"/>
</dbReference>
<dbReference type="Gene3D" id="1.20.1510.10">
    <property type="entry name" value="Cation efflux protein transmembrane domain"/>
    <property type="match status" value="1"/>
</dbReference>
<proteinExistence type="predicted"/>
<evidence type="ECO:0000256" key="3">
    <source>
        <dbReference type="ARBA" id="ARBA00022989"/>
    </source>
</evidence>
<protein>
    <submittedName>
        <fullName evidence="7">Cation-efflux system membrane protein</fullName>
    </submittedName>
</protein>
<dbReference type="Proteomes" id="UP000217895">
    <property type="component" value="Plasmid Plasmid1 dna"/>
</dbReference>
<feature type="transmembrane region" description="Helical" evidence="5">
    <location>
        <begin position="44"/>
        <end position="67"/>
    </location>
</feature>
<evidence type="ECO:0000259" key="6">
    <source>
        <dbReference type="Pfam" id="PF01545"/>
    </source>
</evidence>
<sequence length="214" mass="23411">MNTLNTTENQQQQKVKRLWWVFGLRSGLFLVELGAGLWSHSLSLLAGSGHLFSDLITLGLTLLATWLTKRRSTTQTVVNQNRRIEAWIALLNGVSLAIVAMLLGWEAIEHLQAPEPVLGLPLLGAAALSLIINGLSLYLLQNDHHHDLNLRGVFLHGVADAASSIGVMVAALAVYFLNWVWVDAAIGLLVALLICFSTISLIKDSLRILRHQSA</sequence>
<evidence type="ECO:0000256" key="4">
    <source>
        <dbReference type="ARBA" id="ARBA00023136"/>
    </source>
</evidence>
<keyword evidence="8" id="KW-1185">Reference proteome</keyword>